<feature type="binding site" evidence="15">
    <location>
        <position position="564"/>
    </location>
    <ligand>
        <name>[4Fe-4S] cluster</name>
        <dbReference type="ChEBI" id="CHEBI:49883"/>
        <label>1</label>
    </ligand>
</feature>
<gene>
    <name evidence="17" type="ORF">DEACI_1777</name>
    <name evidence="18" type="ORF">DEACI_3076</name>
</gene>
<keyword evidence="11 14" id="KW-0411">Iron-sulfur</keyword>
<dbReference type="RefSeq" id="WP_240984692.1">
    <property type="nucleotide sequence ID" value="NZ_CDGJ01000082.1"/>
</dbReference>
<accession>A0A8S0WN83</accession>
<keyword evidence="6 14" id="KW-0004">4Fe-4S</keyword>
<feature type="binding site" evidence="15">
    <location>
        <position position="527"/>
    </location>
    <ligand>
        <name>[4Fe-4S] cluster</name>
        <dbReference type="ChEBI" id="CHEBI:49883"/>
        <label>1</label>
    </ligand>
</feature>
<evidence type="ECO:0000256" key="2">
    <source>
        <dbReference type="ARBA" id="ARBA00011238"/>
    </source>
</evidence>
<evidence type="ECO:0000256" key="13">
    <source>
        <dbReference type="ARBA" id="ARBA00048332"/>
    </source>
</evidence>
<keyword evidence="5 14" id="KW-0813">Transport</keyword>
<evidence type="ECO:0000313" key="17">
    <source>
        <dbReference type="EMBL" id="CAA7601124.1"/>
    </source>
</evidence>
<name>A0A8S0WN83_9FIRM</name>
<dbReference type="GO" id="GO:0046872">
    <property type="term" value="F:metal ion binding"/>
    <property type="evidence" value="ECO:0007669"/>
    <property type="project" value="UniProtKB-UniRule"/>
</dbReference>
<evidence type="ECO:0000256" key="6">
    <source>
        <dbReference type="ARBA" id="ARBA00022485"/>
    </source>
</evidence>
<comment type="subunit">
    <text evidence="2">Heterodimer of the IorA and IorB subunits.</text>
</comment>
<dbReference type="Proteomes" id="UP000836597">
    <property type="component" value="Chromosome"/>
</dbReference>
<feature type="binding site" evidence="15">
    <location>
        <position position="530"/>
    </location>
    <ligand>
        <name>[4Fe-4S] cluster</name>
        <dbReference type="ChEBI" id="CHEBI:49883"/>
        <label>1</label>
    </ligand>
</feature>
<evidence type="ECO:0000256" key="7">
    <source>
        <dbReference type="ARBA" id="ARBA00022723"/>
    </source>
</evidence>
<feature type="domain" description="4Fe-4S ferredoxin-type" evidence="16">
    <location>
        <begin position="515"/>
        <end position="543"/>
    </location>
</feature>
<dbReference type="SUPFAM" id="SSF52518">
    <property type="entry name" value="Thiamin diphosphate-binding fold (THDP-binding)"/>
    <property type="match status" value="2"/>
</dbReference>
<dbReference type="InterPro" id="IPR011766">
    <property type="entry name" value="TPP_enzyme_TPP-bd"/>
</dbReference>
<dbReference type="GO" id="GO:0030976">
    <property type="term" value="F:thiamine pyrophosphate binding"/>
    <property type="evidence" value="ECO:0007669"/>
    <property type="project" value="InterPro"/>
</dbReference>
<dbReference type="EC" id="1.2.7.8" evidence="3 14"/>
<dbReference type="PROSITE" id="PS51379">
    <property type="entry name" value="4FE4S_FER_2"/>
    <property type="match status" value="2"/>
</dbReference>
<protein>
    <recommendedName>
        <fullName evidence="4 14">Indolepyruvate oxidoreductase subunit IorA</fullName>
        <shortName evidence="14">IOR</shortName>
        <ecNumber evidence="3 14">1.2.7.8</ecNumber>
    </recommendedName>
    <alternativeName>
        <fullName evidence="12 14">Indolepyruvate ferredoxin oxidoreductase subunit alpha</fullName>
    </alternativeName>
</protein>
<evidence type="ECO:0000256" key="14">
    <source>
        <dbReference type="PIRNR" id="PIRNR006439"/>
    </source>
</evidence>
<keyword evidence="19" id="KW-1185">Reference proteome</keyword>
<dbReference type="Pfam" id="PF01855">
    <property type="entry name" value="POR_N"/>
    <property type="match status" value="1"/>
</dbReference>
<dbReference type="Pfam" id="PF02775">
    <property type="entry name" value="TPP_enzyme_C"/>
    <property type="match status" value="1"/>
</dbReference>
<dbReference type="PANTHER" id="PTHR43710">
    <property type="entry name" value="2-HYDROXYACYL-COA LYASE"/>
    <property type="match status" value="1"/>
</dbReference>
<proteinExistence type="predicted"/>
<dbReference type="FunFam" id="3.40.50.970:FF:000039">
    <property type="entry name" value="Indolepyruvate oxidoreductase subunit IorA"/>
    <property type="match status" value="1"/>
</dbReference>
<evidence type="ECO:0000256" key="8">
    <source>
        <dbReference type="ARBA" id="ARBA00022982"/>
    </source>
</evidence>
<dbReference type="InterPro" id="IPR045025">
    <property type="entry name" value="HACL1-like"/>
</dbReference>
<dbReference type="InterPro" id="IPR009014">
    <property type="entry name" value="Transketo_C/PFOR_II"/>
</dbReference>
<dbReference type="Proteomes" id="UP001071230">
    <property type="component" value="Unassembled WGS sequence"/>
</dbReference>
<evidence type="ECO:0000313" key="18">
    <source>
        <dbReference type="EMBL" id="CEJ08597.1"/>
    </source>
</evidence>
<comment type="function">
    <text evidence="1 14">Catalyzes the ferredoxin-dependent oxidative decarboxylation of arylpyruvates.</text>
</comment>
<dbReference type="PIRSF" id="PIRSF006439">
    <property type="entry name" value="Indolepyruvate_ferr_oxidored"/>
    <property type="match status" value="1"/>
</dbReference>
<feature type="binding site" evidence="15">
    <location>
        <position position="560"/>
    </location>
    <ligand>
        <name>[4Fe-4S] cluster</name>
        <dbReference type="ChEBI" id="CHEBI:49883"/>
        <label>2</label>
    </ligand>
</feature>
<reference evidence="18" key="1">
    <citation type="submission" date="2014-11" db="EMBL/GenBank/DDBJ databases">
        <authorList>
            <person name="Hornung B.V."/>
        </authorList>
    </citation>
    <scope>NUCLEOTIDE SEQUENCE</scope>
    <source>
        <strain evidence="18">INE</strain>
    </source>
</reference>
<dbReference type="CDD" id="cd02008">
    <property type="entry name" value="TPP_IOR_alpha"/>
    <property type="match status" value="1"/>
</dbReference>
<dbReference type="PANTHER" id="PTHR43710:SF5">
    <property type="entry name" value="INDOLEPYRUVATE FERREDOXIN OXIDOREDUCTASE ALPHA SUBUNIT"/>
    <property type="match status" value="1"/>
</dbReference>
<comment type="catalytic activity">
    <reaction evidence="13 14">
        <text>indole-3-pyruvate + 2 oxidized [2Fe-2S]-[ferredoxin] + CoA = (indol-3-yl)acetyl-CoA + 2 reduced [2Fe-2S]-[ferredoxin] + CO2 + H(+)</text>
        <dbReference type="Rhea" id="RHEA:12645"/>
        <dbReference type="Rhea" id="RHEA-COMP:10000"/>
        <dbReference type="Rhea" id="RHEA-COMP:10001"/>
        <dbReference type="ChEBI" id="CHEBI:15378"/>
        <dbReference type="ChEBI" id="CHEBI:16526"/>
        <dbReference type="ChEBI" id="CHEBI:17640"/>
        <dbReference type="ChEBI" id="CHEBI:33737"/>
        <dbReference type="ChEBI" id="CHEBI:33738"/>
        <dbReference type="ChEBI" id="CHEBI:57271"/>
        <dbReference type="ChEBI" id="CHEBI:57287"/>
        <dbReference type="EC" id="1.2.7.8"/>
    </reaction>
</comment>
<evidence type="ECO:0000256" key="11">
    <source>
        <dbReference type="ARBA" id="ARBA00023014"/>
    </source>
</evidence>
<keyword evidence="10 14" id="KW-0408">Iron</keyword>
<evidence type="ECO:0000256" key="4">
    <source>
        <dbReference type="ARBA" id="ARBA00017710"/>
    </source>
</evidence>
<dbReference type="Gene3D" id="3.40.50.970">
    <property type="match status" value="2"/>
</dbReference>
<dbReference type="InterPro" id="IPR029061">
    <property type="entry name" value="THDP-binding"/>
</dbReference>
<comment type="cofactor">
    <cofactor evidence="14 15">
        <name>[4Fe-4S] cluster</name>
        <dbReference type="ChEBI" id="CHEBI:49883"/>
    </cofactor>
    <text evidence="14 15">Binds 2 [4Fe-4S] clusters. In this family the first cluster has a non-standard and varying [4Fe-4S] binding motif CX(2)CX(2)CX(4-5)CP.</text>
</comment>
<evidence type="ECO:0000256" key="9">
    <source>
        <dbReference type="ARBA" id="ARBA00023002"/>
    </source>
</evidence>
<dbReference type="AlphaFoldDB" id="A0A8S0WN83"/>
<organism evidence="17">
    <name type="scientific">Acididesulfobacillus acetoxydans</name>
    <dbReference type="NCBI Taxonomy" id="1561005"/>
    <lineage>
        <taxon>Bacteria</taxon>
        <taxon>Bacillati</taxon>
        <taxon>Bacillota</taxon>
        <taxon>Clostridia</taxon>
        <taxon>Eubacteriales</taxon>
        <taxon>Peptococcaceae</taxon>
        <taxon>Acididesulfobacillus</taxon>
    </lineage>
</organism>
<evidence type="ECO:0000256" key="15">
    <source>
        <dbReference type="PIRSR" id="PIRSR006439-50"/>
    </source>
</evidence>
<feature type="binding site" evidence="15">
    <location>
        <position position="557"/>
    </location>
    <ligand>
        <name>[4Fe-4S] cluster</name>
        <dbReference type="ChEBI" id="CHEBI:49883"/>
        <label>2</label>
    </ligand>
</feature>
<keyword evidence="8 14" id="KW-0249">Electron transport</keyword>
<dbReference type="NCBIfam" id="TIGR03336">
    <property type="entry name" value="IOR_alpha"/>
    <property type="match status" value="1"/>
</dbReference>
<dbReference type="KEGG" id="aacx:DEACI_1777"/>
<evidence type="ECO:0000256" key="5">
    <source>
        <dbReference type="ARBA" id="ARBA00022448"/>
    </source>
</evidence>
<dbReference type="InterPro" id="IPR002880">
    <property type="entry name" value="Pyrv_Fd/Flavodoxin_OxRdtase_N"/>
</dbReference>
<evidence type="ECO:0000256" key="1">
    <source>
        <dbReference type="ARBA" id="ARBA00002995"/>
    </source>
</evidence>
<dbReference type="SUPFAM" id="SSF52922">
    <property type="entry name" value="TK C-terminal domain-like"/>
    <property type="match status" value="1"/>
</dbReference>
<dbReference type="Pfam" id="PF00037">
    <property type="entry name" value="Fer4"/>
    <property type="match status" value="1"/>
</dbReference>
<dbReference type="InterPro" id="IPR017721">
    <property type="entry name" value="IorA"/>
</dbReference>
<dbReference type="Gene3D" id="3.30.70.20">
    <property type="match status" value="1"/>
</dbReference>
<keyword evidence="9 14" id="KW-0560">Oxidoreductase</keyword>
<evidence type="ECO:0000259" key="16">
    <source>
        <dbReference type="PROSITE" id="PS51379"/>
    </source>
</evidence>
<evidence type="ECO:0000313" key="19">
    <source>
        <dbReference type="Proteomes" id="UP001071230"/>
    </source>
</evidence>
<evidence type="ECO:0000256" key="3">
    <source>
        <dbReference type="ARBA" id="ARBA00012812"/>
    </source>
</evidence>
<sequence>MQTLMTGNEAIARGAYEYGVRLAAAYPGTPSTEILENLAKYPNVYSQWSPNEKVALEVGLGAAIAGARALVSMKMVGLNVAADPFFTAAYTGVRSGLVVVSADDPGMHSSQNEQDNRHYAAFAKIPMLEPCDSQEAKDMVGLALTISERFDTPVLLRITTRIAHSQSLVELNDQEERPLRPYVKDARKYVMLPAHGKARRLVLEERLQRLAEYAETVPVNRLELRDRKIGVITSGISYQYIREALPDVSVLKLGFTYPLPPQLIKNFASQVERLYVVEELDPYLEKEIRAWGIECTGKELFPPYGEFSAQLVKEKITGESPARAAAFEAPLRPPVMCPGCPHRGLFYTLRQLKLVVSGDIGCYTLGTMAPLEAMDTCICMGASVSGALGMEKAQPDLAGKVVSVIGDSTFLHSGITGLMDVVYNGGNSTVLILDNSITAMTGHQDNPSTGKTLMGQPAPKIDFVALARALGIQRVSVLDPFDLDQAKEVIKAEVAAQEPSVVIFRRPCALIVKTVDPPVEVHDCTGCKMCLKLGCPALAWDEEKRSVHVDTALCTGCGLCVNVCKFNALRKGGAH</sequence>
<feature type="domain" description="4Fe-4S ferredoxin-type" evidence="16">
    <location>
        <begin position="545"/>
        <end position="574"/>
    </location>
</feature>
<dbReference type="InterPro" id="IPR017896">
    <property type="entry name" value="4Fe4S_Fe-S-bd"/>
</dbReference>
<keyword evidence="7 14" id="KW-0479">Metal-binding</keyword>
<feature type="binding site" evidence="15">
    <location>
        <position position="524"/>
    </location>
    <ligand>
        <name>[4Fe-4S] cluster</name>
        <dbReference type="ChEBI" id="CHEBI:49883"/>
        <label>1</label>
    </ligand>
</feature>
<dbReference type="GO" id="GO:0051539">
    <property type="term" value="F:4 iron, 4 sulfur cluster binding"/>
    <property type="evidence" value="ECO:0007669"/>
    <property type="project" value="UniProtKB-UniRule"/>
</dbReference>
<dbReference type="CDD" id="cd07034">
    <property type="entry name" value="TPP_PYR_PFOR_IOR-alpha_like"/>
    <property type="match status" value="1"/>
</dbReference>
<evidence type="ECO:0000256" key="10">
    <source>
        <dbReference type="ARBA" id="ARBA00023004"/>
    </source>
</evidence>
<feature type="binding site" evidence="15">
    <location>
        <position position="554"/>
    </location>
    <ligand>
        <name>[4Fe-4S] cluster</name>
        <dbReference type="ChEBI" id="CHEBI:49883"/>
        <label>2</label>
    </ligand>
</feature>
<evidence type="ECO:0000256" key="12">
    <source>
        <dbReference type="ARBA" id="ARBA00030514"/>
    </source>
</evidence>
<dbReference type="EMBL" id="CDGJ01000082">
    <property type="protein sequence ID" value="CEJ08597.1"/>
    <property type="molecule type" value="Genomic_DNA"/>
</dbReference>
<dbReference type="GO" id="GO:0043805">
    <property type="term" value="F:indolepyruvate ferredoxin oxidoreductase activity"/>
    <property type="evidence" value="ECO:0007669"/>
    <property type="project" value="UniProtKB-UniRule"/>
</dbReference>
<reference evidence="17" key="2">
    <citation type="submission" date="2020-01" db="EMBL/GenBank/DDBJ databases">
        <authorList>
            <person name="Hornung B."/>
        </authorList>
    </citation>
    <scope>NUCLEOTIDE SEQUENCE</scope>
    <source>
        <strain evidence="17">PacBioINE</strain>
    </source>
</reference>
<dbReference type="EMBL" id="LR746496">
    <property type="protein sequence ID" value="CAA7601124.1"/>
    <property type="molecule type" value="Genomic_DNA"/>
</dbReference>
<feature type="binding site" evidence="15">
    <location>
        <position position="535"/>
    </location>
    <ligand>
        <name>[4Fe-4S] cluster</name>
        <dbReference type="ChEBI" id="CHEBI:49883"/>
        <label>2</label>
    </ligand>
</feature>